<reference evidence="1 2" key="1">
    <citation type="journal article" date="2014" name="Genome Biol. Evol.">
        <title>Extensive gene acquisition in the extremely psychrophilic bacterial species Psychroflexus torquis and the link to sea-ice ecosystem specialism.</title>
        <authorList>
            <person name="Feng S."/>
            <person name="Powell S.M."/>
            <person name="Wilson R."/>
            <person name="Bowman J.P."/>
        </authorList>
    </citation>
    <scope>NUCLEOTIDE SEQUENCE [LARGE SCALE GENOMIC DNA]</scope>
    <source>
        <strain evidence="1 2">ACAM 44</strain>
    </source>
</reference>
<dbReference type="Proteomes" id="UP000012317">
    <property type="component" value="Unassembled WGS sequence"/>
</dbReference>
<evidence type="ECO:0000313" key="1">
    <source>
        <dbReference type="EMBL" id="EMY80056.1"/>
    </source>
</evidence>
<name>N1WII8_9FLAO</name>
<gene>
    <name evidence="1" type="ORF">pgond44_13818</name>
</gene>
<organism evidence="1 2">
    <name type="scientific">Psychroflexus gondwanensis ACAM 44</name>
    <dbReference type="NCBI Taxonomy" id="1189619"/>
    <lineage>
        <taxon>Bacteria</taxon>
        <taxon>Pseudomonadati</taxon>
        <taxon>Bacteroidota</taxon>
        <taxon>Flavobacteriia</taxon>
        <taxon>Flavobacteriales</taxon>
        <taxon>Flavobacteriaceae</taxon>
        <taxon>Psychroflexus</taxon>
    </lineage>
</organism>
<dbReference type="RefSeq" id="WP_003444162.1">
    <property type="nucleotide sequence ID" value="NZ_APLF01000020.1"/>
</dbReference>
<dbReference type="AlphaFoldDB" id="N1WII8"/>
<comment type="caution">
    <text evidence="1">The sequence shown here is derived from an EMBL/GenBank/DDBJ whole genome shotgun (WGS) entry which is preliminary data.</text>
</comment>
<evidence type="ECO:0000313" key="2">
    <source>
        <dbReference type="Proteomes" id="UP000012317"/>
    </source>
</evidence>
<sequence>MKNLIIALMMISFLFSCQEPENKYSETDINTIEFYNYKGEKISKDDIIEEWNKRIQKKEKLNVSVKSIEIKYLNDESTNEEKIVLIGNTNKNSTKTATELIKYESGLRLSEMLATCSNCENDDLNIGIKEGYWYCKSSNENSDCTKISTLQYD</sequence>
<keyword evidence="2" id="KW-1185">Reference proteome</keyword>
<protein>
    <recommendedName>
        <fullName evidence="3">Lipoprotein</fullName>
    </recommendedName>
</protein>
<proteinExistence type="predicted"/>
<accession>N1WII8</accession>
<dbReference type="EMBL" id="APLF01000020">
    <property type="protein sequence ID" value="EMY80056.1"/>
    <property type="molecule type" value="Genomic_DNA"/>
</dbReference>
<evidence type="ECO:0008006" key="3">
    <source>
        <dbReference type="Google" id="ProtNLM"/>
    </source>
</evidence>
<dbReference type="PROSITE" id="PS51257">
    <property type="entry name" value="PROKAR_LIPOPROTEIN"/>
    <property type="match status" value="1"/>
</dbReference>